<keyword evidence="2" id="KW-0031">Aminopeptidase</keyword>
<evidence type="ECO:0000313" key="3">
    <source>
        <dbReference type="Proteomes" id="UP000292445"/>
    </source>
</evidence>
<keyword evidence="2" id="KW-0645">Protease</keyword>
<dbReference type="InterPro" id="IPR029149">
    <property type="entry name" value="Creatin/AminoP/Spt16_N"/>
</dbReference>
<dbReference type="PANTHER" id="PTHR46112:SF2">
    <property type="entry name" value="XAA-PRO AMINOPEPTIDASE P-RELATED"/>
    <property type="match status" value="1"/>
</dbReference>
<keyword evidence="3" id="KW-1185">Reference proteome</keyword>
<dbReference type="Gene3D" id="3.40.350.10">
    <property type="entry name" value="Creatinase/prolidase N-terminal domain"/>
    <property type="match status" value="1"/>
</dbReference>
<organism evidence="2 3">
    <name type="scientific">Pigmentiphaga kullae</name>
    <dbReference type="NCBI Taxonomy" id="151784"/>
    <lineage>
        <taxon>Bacteria</taxon>
        <taxon>Pseudomonadati</taxon>
        <taxon>Pseudomonadota</taxon>
        <taxon>Betaproteobacteria</taxon>
        <taxon>Burkholderiales</taxon>
        <taxon>Alcaligenaceae</taxon>
        <taxon>Pigmentiphaga</taxon>
    </lineage>
</organism>
<keyword evidence="2" id="KW-0378">Hydrolase</keyword>
<dbReference type="Gene3D" id="3.90.230.10">
    <property type="entry name" value="Creatinase/methionine aminopeptidase superfamily"/>
    <property type="match status" value="1"/>
</dbReference>
<dbReference type="Proteomes" id="UP000292445">
    <property type="component" value="Unassembled WGS sequence"/>
</dbReference>
<dbReference type="OrthoDB" id="9803194at2"/>
<dbReference type="InterPro" id="IPR000994">
    <property type="entry name" value="Pept_M24"/>
</dbReference>
<dbReference type="SUPFAM" id="SSF53092">
    <property type="entry name" value="Creatinase/prolidase N-terminal domain"/>
    <property type="match status" value="1"/>
</dbReference>
<dbReference type="InterPro" id="IPR036005">
    <property type="entry name" value="Creatinase/aminopeptidase-like"/>
</dbReference>
<evidence type="ECO:0000259" key="1">
    <source>
        <dbReference type="Pfam" id="PF00557"/>
    </source>
</evidence>
<proteinExistence type="predicted"/>
<evidence type="ECO:0000313" key="2">
    <source>
        <dbReference type="EMBL" id="RZS85679.1"/>
    </source>
</evidence>
<gene>
    <name evidence="2" type="ORF">EV675_1709</name>
</gene>
<dbReference type="InterPro" id="IPR050659">
    <property type="entry name" value="Peptidase_M24B"/>
</dbReference>
<name>A0A4Q7NKW3_9BURK</name>
<dbReference type="Pfam" id="PF00557">
    <property type="entry name" value="Peptidase_M24"/>
    <property type="match status" value="1"/>
</dbReference>
<reference evidence="2 3" key="1">
    <citation type="submission" date="2019-02" db="EMBL/GenBank/DDBJ databases">
        <title>Genomic Encyclopedia of Type Strains, Phase IV (KMG-IV): sequencing the most valuable type-strain genomes for metagenomic binning, comparative biology and taxonomic classification.</title>
        <authorList>
            <person name="Goeker M."/>
        </authorList>
    </citation>
    <scope>NUCLEOTIDE SEQUENCE [LARGE SCALE GENOMIC DNA]</scope>
    <source>
        <strain evidence="2 3">K24</strain>
    </source>
</reference>
<dbReference type="SUPFAM" id="SSF55920">
    <property type="entry name" value="Creatinase/aminopeptidase"/>
    <property type="match status" value="1"/>
</dbReference>
<dbReference type="CDD" id="cd01066">
    <property type="entry name" value="APP_MetAP"/>
    <property type="match status" value="1"/>
</dbReference>
<feature type="domain" description="Peptidase M24" evidence="1">
    <location>
        <begin position="184"/>
        <end position="369"/>
    </location>
</feature>
<accession>A0A4Q7NKW3</accession>
<dbReference type="AlphaFoldDB" id="A0A4Q7NKW3"/>
<dbReference type="RefSeq" id="WP_130356851.1">
    <property type="nucleotide sequence ID" value="NZ_SGXC01000001.1"/>
</dbReference>
<sequence length="402" mass="44667">MSHPLPDSPEQRVLHPIPRRELERRWRAVRERMDELGIDALVMQNSNDWLGGYVKWFTDRPATNAYPRAVVFPREGRMVSVEQGPTGGIREVPPDDLIDPGVEKIVFTPSYASIHYTGTYDAELVQAELRRRGYKTVGLVGTACMYHDFCAHLKQTAGSVRFVDATDMVDHIKAIKSADEIEAIGRMAAMQDEVLQALARHIRPGMKDFEVAAYAQYAGQLRGSEQGLFIGSSSPAGRAAMYKPRHLQGREMREGDSFTLLIENNGPGGYYGELARTFVLGKASQELLDTMALLVEAQRHTLDHLKPGAMPADILAAHNAFMRARGMREETRLYAHGQGYDMVERPLIREDETMPIAAGMNIVVHPGHATPSVFTTVCDNYIIGADGPGECLHKTPKTIIEL</sequence>
<protein>
    <submittedName>
        <fullName evidence="2">Xaa-Pro aminopeptidase</fullName>
    </submittedName>
</protein>
<comment type="caution">
    <text evidence="2">The sequence shown here is derived from an EMBL/GenBank/DDBJ whole genome shotgun (WGS) entry which is preliminary data.</text>
</comment>
<dbReference type="GO" id="GO:0004177">
    <property type="term" value="F:aminopeptidase activity"/>
    <property type="evidence" value="ECO:0007669"/>
    <property type="project" value="UniProtKB-KW"/>
</dbReference>
<dbReference type="PANTHER" id="PTHR46112">
    <property type="entry name" value="AMINOPEPTIDASE"/>
    <property type="match status" value="1"/>
</dbReference>
<dbReference type="EMBL" id="SGXC01000001">
    <property type="protein sequence ID" value="RZS85679.1"/>
    <property type="molecule type" value="Genomic_DNA"/>
</dbReference>